<sequence>MMNGLPLTIILPVTLINKGKAELLLIRRTSRRTTQITQYSQRQTWLCYGKGYFYIPQLNFRTLKGHLIIRCLLKQHTARRYLRRNLQYLLETVPL</sequence>
<organism evidence="1 2">
    <name type="scientific">Xenopus laevis</name>
    <name type="common">African clawed frog</name>
    <dbReference type="NCBI Taxonomy" id="8355"/>
    <lineage>
        <taxon>Eukaryota</taxon>
        <taxon>Metazoa</taxon>
        <taxon>Chordata</taxon>
        <taxon>Craniata</taxon>
        <taxon>Vertebrata</taxon>
        <taxon>Euteleostomi</taxon>
        <taxon>Amphibia</taxon>
        <taxon>Batrachia</taxon>
        <taxon>Anura</taxon>
        <taxon>Pipoidea</taxon>
        <taxon>Pipidae</taxon>
        <taxon>Xenopodinae</taxon>
        <taxon>Xenopus</taxon>
        <taxon>Xenopus</taxon>
    </lineage>
</organism>
<evidence type="ECO:0000313" key="2">
    <source>
        <dbReference type="Proteomes" id="UP000694892"/>
    </source>
</evidence>
<name>A0A974D8G9_XENLA</name>
<gene>
    <name evidence="1" type="ORF">XELAEV_18020859mg</name>
</gene>
<protein>
    <submittedName>
        <fullName evidence="1">Uncharacterized protein</fullName>
    </submittedName>
</protein>
<evidence type="ECO:0000313" key="1">
    <source>
        <dbReference type="EMBL" id="OCT87163.1"/>
    </source>
</evidence>
<accession>A0A974D8G9</accession>
<dbReference type="Proteomes" id="UP000694892">
    <property type="component" value="Chromosome 3S"/>
</dbReference>
<reference evidence="2" key="1">
    <citation type="journal article" date="2016" name="Nature">
        <title>Genome evolution in the allotetraploid frog Xenopus laevis.</title>
        <authorList>
            <person name="Session A.M."/>
            <person name="Uno Y."/>
            <person name="Kwon T."/>
            <person name="Chapman J.A."/>
            <person name="Toyoda A."/>
            <person name="Takahashi S."/>
            <person name="Fukui A."/>
            <person name="Hikosaka A."/>
            <person name="Suzuki A."/>
            <person name="Kondo M."/>
            <person name="van Heeringen S.J."/>
            <person name="Quigley I."/>
            <person name="Heinz S."/>
            <person name="Ogino H."/>
            <person name="Ochi H."/>
            <person name="Hellsten U."/>
            <person name="Lyons J.B."/>
            <person name="Simakov O."/>
            <person name="Putnam N."/>
            <person name="Stites J."/>
            <person name="Kuroki Y."/>
            <person name="Tanaka T."/>
            <person name="Michiue T."/>
            <person name="Watanabe M."/>
            <person name="Bogdanovic O."/>
            <person name="Lister R."/>
            <person name="Georgiou G."/>
            <person name="Paranjpe S.S."/>
            <person name="van Kruijsbergen I."/>
            <person name="Shu S."/>
            <person name="Carlson J."/>
            <person name="Kinoshita T."/>
            <person name="Ohta Y."/>
            <person name="Mawaribuchi S."/>
            <person name="Jenkins J."/>
            <person name="Grimwood J."/>
            <person name="Schmutz J."/>
            <person name="Mitros T."/>
            <person name="Mozaffari S.V."/>
            <person name="Suzuki Y."/>
            <person name="Haramoto Y."/>
            <person name="Yamamoto T.S."/>
            <person name="Takagi C."/>
            <person name="Heald R."/>
            <person name="Miller K."/>
            <person name="Haudenschild C."/>
            <person name="Kitzman J."/>
            <person name="Nakayama T."/>
            <person name="Izutsu Y."/>
            <person name="Robert J."/>
            <person name="Fortriede J."/>
            <person name="Burns K."/>
            <person name="Lotay V."/>
            <person name="Karimi K."/>
            <person name="Yasuoka Y."/>
            <person name="Dichmann D.S."/>
            <person name="Flajnik M.F."/>
            <person name="Houston D.W."/>
            <person name="Shendure J."/>
            <person name="DuPasquier L."/>
            <person name="Vize P.D."/>
            <person name="Zorn A.M."/>
            <person name="Ito M."/>
            <person name="Marcotte E.M."/>
            <person name="Wallingford J.B."/>
            <person name="Ito Y."/>
            <person name="Asashima M."/>
            <person name="Ueno N."/>
            <person name="Matsuda Y."/>
            <person name="Veenstra G.J."/>
            <person name="Fujiyama A."/>
            <person name="Harland R.M."/>
            <person name="Taira M."/>
            <person name="Rokhsar D.S."/>
        </authorList>
    </citation>
    <scope>NUCLEOTIDE SEQUENCE [LARGE SCALE GENOMIC DNA]</scope>
    <source>
        <strain evidence="2">J</strain>
    </source>
</reference>
<dbReference type="EMBL" id="CM004471">
    <property type="protein sequence ID" value="OCT87163.1"/>
    <property type="molecule type" value="Genomic_DNA"/>
</dbReference>
<dbReference type="AlphaFoldDB" id="A0A974D8G9"/>
<proteinExistence type="predicted"/>